<proteinExistence type="predicted"/>
<name>A1TZB7_MARN8</name>
<accession>A1TZB7</accession>
<dbReference type="HOGENOM" id="CLU_1026531_0_0_6"/>
<protein>
    <submittedName>
        <fullName evidence="2">Uncharacterized protein</fullName>
    </submittedName>
</protein>
<reference evidence="3" key="1">
    <citation type="journal article" date="2011" name="Appl. Environ. Microbiol.">
        <title>Genomic potential of Marinobacter aquaeolei, a biogeochemical 'opportunitroph'.</title>
        <authorList>
            <person name="Singer E."/>
            <person name="Webb E.A."/>
            <person name="Nelson W.C."/>
            <person name="Heidelberg J.F."/>
            <person name="Ivanova N."/>
            <person name="Pati A."/>
            <person name="Edwards K.J."/>
        </authorList>
    </citation>
    <scope>NUCLEOTIDE SEQUENCE [LARGE SCALE GENOMIC DNA]</scope>
    <source>
        <strain evidence="3">ATCC 700491 / DSM 11845 / VT8</strain>
    </source>
</reference>
<keyword evidence="1" id="KW-0472">Membrane</keyword>
<dbReference type="OrthoDB" id="6401729at2"/>
<dbReference type="eggNOG" id="ENOG5033P7U">
    <property type="taxonomic scope" value="Bacteria"/>
</dbReference>
<feature type="transmembrane region" description="Helical" evidence="1">
    <location>
        <begin position="23"/>
        <end position="40"/>
    </location>
</feature>
<dbReference type="RefSeq" id="WP_011784505.1">
    <property type="nucleotide sequence ID" value="NC_008740.1"/>
</dbReference>
<evidence type="ECO:0000313" key="3">
    <source>
        <dbReference type="Proteomes" id="UP000000998"/>
    </source>
</evidence>
<keyword evidence="1" id="KW-1133">Transmembrane helix</keyword>
<dbReference type="AlphaFoldDB" id="A1TZB7"/>
<evidence type="ECO:0000313" key="2">
    <source>
        <dbReference type="EMBL" id="ABM18086.1"/>
    </source>
</evidence>
<evidence type="ECO:0000256" key="1">
    <source>
        <dbReference type="SAM" id="Phobius"/>
    </source>
</evidence>
<feature type="transmembrane region" description="Helical" evidence="1">
    <location>
        <begin position="52"/>
        <end position="73"/>
    </location>
</feature>
<sequence>MKIPWDKVEKVFRLFFPEFSNKVTWAVVVAGLALTSASVLEKILEAIFKSTYDIEIFGGNDAIIGVILVFLGLTHNIVLQREKTKIEVASKTPIDNKEQREHDRKVFEYLNAIMDENTLDITLNCLEVNHAYFYTKYGPVEKFMFELNRSDNAFADDYLNTVATSLKTEAERLNSFLINNFQQLRHGTSDDFLCLHPYWNCDREGTFGDREQDLKYDAAMNEMLEVVDNYRAAYASYRRAIKARLSV</sequence>
<dbReference type="Proteomes" id="UP000000998">
    <property type="component" value="Chromosome"/>
</dbReference>
<gene>
    <name evidence="2" type="ordered locus">Maqu_0992</name>
</gene>
<dbReference type="EMBL" id="CP000514">
    <property type="protein sequence ID" value="ABM18086.1"/>
    <property type="molecule type" value="Genomic_DNA"/>
</dbReference>
<keyword evidence="1" id="KW-0812">Transmembrane</keyword>
<organism evidence="2 3">
    <name type="scientific">Marinobacter nauticus (strain ATCC 700491 / DSM 11845 / VT8)</name>
    <name type="common">Marinobacter aquaeolei</name>
    <dbReference type="NCBI Taxonomy" id="351348"/>
    <lineage>
        <taxon>Bacteria</taxon>
        <taxon>Pseudomonadati</taxon>
        <taxon>Pseudomonadota</taxon>
        <taxon>Gammaproteobacteria</taxon>
        <taxon>Pseudomonadales</taxon>
        <taxon>Marinobacteraceae</taxon>
        <taxon>Marinobacter</taxon>
    </lineage>
</organism>
<dbReference type="KEGG" id="maq:Maqu_0992"/>